<dbReference type="SUPFAM" id="SSF46689">
    <property type="entry name" value="Homeodomain-like"/>
    <property type="match status" value="1"/>
</dbReference>
<comment type="caution">
    <text evidence="2">The sequence shown here is derived from an EMBL/GenBank/DDBJ whole genome shotgun (WGS) entry which is preliminary data.</text>
</comment>
<dbReference type="EMBL" id="JAWZYT010001970">
    <property type="protein sequence ID" value="KAK4307763.1"/>
    <property type="molecule type" value="Genomic_DNA"/>
</dbReference>
<evidence type="ECO:0000313" key="2">
    <source>
        <dbReference type="EMBL" id="KAK4307763.1"/>
    </source>
</evidence>
<proteinExistence type="predicted"/>
<keyword evidence="3" id="KW-1185">Reference proteome</keyword>
<dbReference type="GO" id="GO:0003676">
    <property type="term" value="F:nucleic acid binding"/>
    <property type="evidence" value="ECO:0007669"/>
    <property type="project" value="InterPro"/>
</dbReference>
<dbReference type="Pfam" id="PF13384">
    <property type="entry name" value="HTH_23"/>
    <property type="match status" value="1"/>
</dbReference>
<dbReference type="AlphaFoldDB" id="A0AAE1PGP0"/>
<accession>A0AAE1PGP0</accession>
<dbReference type="InterPro" id="IPR009057">
    <property type="entry name" value="Homeodomain-like_sf"/>
</dbReference>
<gene>
    <name evidence="2" type="ORF">Pmani_020501</name>
</gene>
<comment type="subcellular location">
    <subcellularLocation>
        <location evidence="1">Nucleus</location>
    </subcellularLocation>
</comment>
<dbReference type="Gene3D" id="3.30.420.10">
    <property type="entry name" value="Ribonuclease H-like superfamily/Ribonuclease H"/>
    <property type="match status" value="1"/>
</dbReference>
<protein>
    <recommendedName>
        <fullName evidence="4">Transposase</fullName>
    </recommendedName>
</protein>
<organism evidence="2 3">
    <name type="scientific">Petrolisthes manimaculis</name>
    <dbReference type="NCBI Taxonomy" id="1843537"/>
    <lineage>
        <taxon>Eukaryota</taxon>
        <taxon>Metazoa</taxon>
        <taxon>Ecdysozoa</taxon>
        <taxon>Arthropoda</taxon>
        <taxon>Crustacea</taxon>
        <taxon>Multicrustacea</taxon>
        <taxon>Malacostraca</taxon>
        <taxon>Eumalacostraca</taxon>
        <taxon>Eucarida</taxon>
        <taxon>Decapoda</taxon>
        <taxon>Pleocyemata</taxon>
        <taxon>Anomura</taxon>
        <taxon>Galatheoidea</taxon>
        <taxon>Porcellanidae</taxon>
        <taxon>Petrolisthes</taxon>
    </lineage>
</organism>
<name>A0AAE1PGP0_9EUCA</name>
<evidence type="ECO:0000256" key="1">
    <source>
        <dbReference type="ARBA" id="ARBA00004123"/>
    </source>
</evidence>
<reference evidence="2" key="1">
    <citation type="submission" date="2023-11" db="EMBL/GenBank/DDBJ databases">
        <title>Genome assemblies of two species of porcelain crab, Petrolisthes cinctipes and Petrolisthes manimaculis (Anomura: Porcellanidae).</title>
        <authorList>
            <person name="Angst P."/>
        </authorList>
    </citation>
    <scope>NUCLEOTIDE SEQUENCE</scope>
    <source>
        <strain evidence="2">PB745_02</strain>
        <tissue evidence="2">Gill</tissue>
    </source>
</reference>
<dbReference type="Proteomes" id="UP001292094">
    <property type="component" value="Unassembled WGS sequence"/>
</dbReference>
<evidence type="ECO:0008006" key="4">
    <source>
        <dbReference type="Google" id="ProtNLM"/>
    </source>
</evidence>
<sequence>MAERRQHGRRPQAQASKPEVILQRGVIIGRYLTNQSISEISPELGLSRNTVTKWMRRYEEEGHVIEKLLSEDRSTIHTSRIVREWFSNYPEIRLLDWPPNGCDINPIDNLWGIMKREWEVEEKSKAEIIRKCNEVWERFRRRPDTWSKLVDSLPSRLQQVIDAIDQILGTVY</sequence>
<dbReference type="GO" id="GO:0005634">
    <property type="term" value="C:nucleus"/>
    <property type="evidence" value="ECO:0007669"/>
    <property type="project" value="UniProtKB-SubCell"/>
</dbReference>
<dbReference type="InterPro" id="IPR036397">
    <property type="entry name" value="RNaseH_sf"/>
</dbReference>
<evidence type="ECO:0000313" key="3">
    <source>
        <dbReference type="Proteomes" id="UP001292094"/>
    </source>
</evidence>